<accession>A0A1X9LP32</accession>
<keyword evidence="4 7" id="KW-0812">Transmembrane</keyword>
<organism evidence="11 12">
    <name type="scientific">Cnuibacter physcomitrellae</name>
    <dbReference type="NCBI Taxonomy" id="1619308"/>
    <lineage>
        <taxon>Bacteria</taxon>
        <taxon>Bacillati</taxon>
        <taxon>Actinomycetota</taxon>
        <taxon>Actinomycetes</taxon>
        <taxon>Micrococcales</taxon>
        <taxon>Microbacteriaceae</taxon>
        <taxon>Cnuibacter</taxon>
    </lineage>
</organism>
<dbReference type="PRINTS" id="PR01437">
    <property type="entry name" value="NUOXDRDTASE4"/>
</dbReference>
<comment type="subcellular location">
    <subcellularLocation>
        <location evidence="1">Cell membrane</location>
        <topology evidence="1">Multi-pass membrane protein</topology>
    </subcellularLocation>
    <subcellularLocation>
        <location evidence="7">Membrane</location>
        <topology evidence="7">Multi-pass membrane protein</topology>
    </subcellularLocation>
</comment>
<dbReference type="InterPro" id="IPR050586">
    <property type="entry name" value="CPA3_Na-H_Antiporter_D"/>
</dbReference>
<dbReference type="Proteomes" id="UP000192775">
    <property type="component" value="Chromosome"/>
</dbReference>
<feature type="transmembrane region" description="Helical" evidence="9">
    <location>
        <begin position="32"/>
        <end position="53"/>
    </location>
</feature>
<evidence type="ECO:0000256" key="8">
    <source>
        <dbReference type="SAM" id="MobiDB-lite"/>
    </source>
</evidence>
<evidence type="ECO:0000256" key="3">
    <source>
        <dbReference type="ARBA" id="ARBA00022475"/>
    </source>
</evidence>
<gene>
    <name evidence="11" type="ORF">B5808_18330</name>
</gene>
<dbReference type="InterPro" id="IPR001750">
    <property type="entry name" value="ND/Mrp_TM"/>
</dbReference>
<dbReference type="GO" id="GO:0042773">
    <property type="term" value="P:ATP synthesis coupled electron transport"/>
    <property type="evidence" value="ECO:0007669"/>
    <property type="project" value="InterPro"/>
</dbReference>
<dbReference type="GO" id="GO:0008137">
    <property type="term" value="F:NADH dehydrogenase (ubiquinone) activity"/>
    <property type="evidence" value="ECO:0007669"/>
    <property type="project" value="InterPro"/>
</dbReference>
<evidence type="ECO:0000256" key="4">
    <source>
        <dbReference type="ARBA" id="ARBA00022692"/>
    </source>
</evidence>
<evidence type="ECO:0000313" key="12">
    <source>
        <dbReference type="Proteomes" id="UP000192775"/>
    </source>
</evidence>
<dbReference type="GO" id="GO:0005886">
    <property type="term" value="C:plasma membrane"/>
    <property type="evidence" value="ECO:0007669"/>
    <property type="project" value="UniProtKB-SubCell"/>
</dbReference>
<evidence type="ECO:0000256" key="5">
    <source>
        <dbReference type="ARBA" id="ARBA00022989"/>
    </source>
</evidence>
<feature type="compositionally biased region" description="Low complexity" evidence="8">
    <location>
        <begin position="525"/>
        <end position="557"/>
    </location>
</feature>
<feature type="transmembrane region" description="Helical" evidence="9">
    <location>
        <begin position="275"/>
        <end position="296"/>
    </location>
</feature>
<evidence type="ECO:0000259" key="10">
    <source>
        <dbReference type="Pfam" id="PF00361"/>
    </source>
</evidence>
<evidence type="ECO:0000256" key="9">
    <source>
        <dbReference type="SAM" id="Phobius"/>
    </source>
</evidence>
<dbReference type="PANTHER" id="PTHR42703:SF1">
    <property type="entry name" value="NA(+)_H(+) ANTIPORTER SUBUNIT D1"/>
    <property type="match status" value="1"/>
</dbReference>
<feature type="transmembrane region" description="Helical" evidence="9">
    <location>
        <begin position="210"/>
        <end position="235"/>
    </location>
</feature>
<evidence type="ECO:0000313" key="11">
    <source>
        <dbReference type="EMBL" id="ARJ06965.1"/>
    </source>
</evidence>
<feature type="transmembrane region" description="Helical" evidence="9">
    <location>
        <begin position="474"/>
        <end position="498"/>
    </location>
</feature>
<feature type="transmembrane region" description="Helical" evidence="9">
    <location>
        <begin position="372"/>
        <end position="390"/>
    </location>
</feature>
<evidence type="ECO:0000256" key="7">
    <source>
        <dbReference type="RuleBase" id="RU000320"/>
    </source>
</evidence>
<dbReference type="STRING" id="1619308.B5808_18330"/>
<reference evidence="11 12" key="1">
    <citation type="submission" date="2017-04" db="EMBL/GenBank/DDBJ databases">
        <authorList>
            <person name="Afonso C.L."/>
            <person name="Miller P.J."/>
            <person name="Scott M.A."/>
            <person name="Spackman E."/>
            <person name="Goraichik I."/>
            <person name="Dimitrov K.M."/>
            <person name="Suarez D.L."/>
            <person name="Swayne D.E."/>
        </authorList>
    </citation>
    <scope>NUCLEOTIDE SEQUENCE [LARGE SCALE GENOMIC DNA]</scope>
    <source>
        <strain evidence="12">XA(T)</strain>
    </source>
</reference>
<evidence type="ECO:0000256" key="2">
    <source>
        <dbReference type="ARBA" id="ARBA00005346"/>
    </source>
</evidence>
<feature type="transmembrane region" description="Helical" evidence="9">
    <location>
        <begin position="410"/>
        <end position="429"/>
    </location>
</feature>
<keyword evidence="12" id="KW-1185">Reference proteome</keyword>
<dbReference type="Pfam" id="PF00361">
    <property type="entry name" value="Proton_antipo_M"/>
    <property type="match status" value="1"/>
</dbReference>
<feature type="transmembrane region" description="Helical" evidence="9">
    <location>
        <begin position="113"/>
        <end position="133"/>
    </location>
</feature>
<feature type="transmembrane region" description="Helical" evidence="9">
    <location>
        <begin position="169"/>
        <end position="190"/>
    </location>
</feature>
<evidence type="ECO:0000256" key="6">
    <source>
        <dbReference type="ARBA" id="ARBA00023136"/>
    </source>
</evidence>
<sequence length="564" mass="58468">MSVVSLIPLLVVLPLVGAALALVFGRRRLVQIVISITTLTLVTAIASILLAVVDAQDAPLVMNVGGWAPPFGIVLVVDRLSAIMVLVSALMLLGVLLFAIGQGVADGDRETPVSIFHPTYLILAAGLFDAFIAGDLFNMYVGFEMLLAASYVLLTLGGTGARIRAGTTYIVVSLMSSLLFLGAIAVIYGATGTVTMALLAERIGALPLEIQAVLCVALLIGFGVKAAVFPMSFWLPDSYPTAPAPVTAVFAGLLTKVGIYAIIRTDQLLFIQVPLQIPLLIVALLTLVIGILGAISQADIKRLLSFTLVSHIGYMLFGVALGSEIGEGAAIFYIVHHIMVQTALFVTVGLVERVGRSTSVTKLGGLLKTAPFVAVLFFVGVLNLGGIPPFSGFLGKVALFEAGAAAPNPLVYVLIGAGALTSLLTLYALMRVWNLAFWRPAAEVADYEGRLTDRLQEHADAEGSSSMLSTTPRLMVVAATGLIALTVCLTVFAGPLFALTERAARNVVEPQVYIDAVFPDGSFDAGTESPASGSPASGSPASGSPDSGSPAAESPGSGSSGGER</sequence>
<proteinExistence type="inferred from homology"/>
<dbReference type="PANTHER" id="PTHR42703">
    <property type="entry name" value="NADH DEHYDROGENASE"/>
    <property type="match status" value="1"/>
</dbReference>
<feature type="transmembrane region" description="Helical" evidence="9">
    <location>
        <begin position="242"/>
        <end position="263"/>
    </location>
</feature>
<feature type="transmembrane region" description="Helical" evidence="9">
    <location>
        <begin position="73"/>
        <end position="101"/>
    </location>
</feature>
<feature type="transmembrane region" description="Helical" evidence="9">
    <location>
        <begin position="6"/>
        <end position="25"/>
    </location>
</feature>
<protein>
    <submittedName>
        <fullName evidence="11">Na+/H+ antiporter subunit D</fullName>
    </submittedName>
</protein>
<dbReference type="RefSeq" id="WP_085021103.1">
    <property type="nucleotide sequence ID" value="NZ_BMHD01000001.1"/>
</dbReference>
<feature type="transmembrane region" description="Helical" evidence="9">
    <location>
        <begin position="139"/>
        <end position="157"/>
    </location>
</feature>
<dbReference type="NCBIfam" id="NF009308">
    <property type="entry name" value="PRK12665.1"/>
    <property type="match status" value="1"/>
</dbReference>
<evidence type="ECO:0000256" key="1">
    <source>
        <dbReference type="ARBA" id="ARBA00004651"/>
    </source>
</evidence>
<feature type="region of interest" description="Disordered" evidence="8">
    <location>
        <begin position="524"/>
        <end position="564"/>
    </location>
</feature>
<feature type="domain" description="NADH:quinone oxidoreductase/Mrp antiporter transmembrane" evidence="10">
    <location>
        <begin position="133"/>
        <end position="414"/>
    </location>
</feature>
<feature type="transmembrane region" description="Helical" evidence="9">
    <location>
        <begin position="303"/>
        <end position="323"/>
    </location>
</feature>
<dbReference type="AlphaFoldDB" id="A0A1X9LP32"/>
<keyword evidence="5 9" id="KW-1133">Transmembrane helix</keyword>
<keyword evidence="6 9" id="KW-0472">Membrane</keyword>
<dbReference type="KEGG" id="cphy:B5808_18330"/>
<feature type="transmembrane region" description="Helical" evidence="9">
    <location>
        <begin position="329"/>
        <end position="351"/>
    </location>
</feature>
<keyword evidence="3" id="KW-1003">Cell membrane</keyword>
<comment type="similarity">
    <text evidence="2">Belongs to the CPA3 antiporters (TC 2.A.63) subunit D family.</text>
</comment>
<name>A0A1X9LP32_9MICO</name>
<dbReference type="EMBL" id="CP020715">
    <property type="protein sequence ID" value="ARJ06965.1"/>
    <property type="molecule type" value="Genomic_DNA"/>
</dbReference>
<dbReference type="InterPro" id="IPR003918">
    <property type="entry name" value="NADH_UbQ_OxRdtase"/>
</dbReference>